<proteinExistence type="predicted"/>
<reference evidence="1 2" key="1">
    <citation type="submission" date="2018-08" db="EMBL/GenBank/DDBJ databases">
        <title>Aphanomyces genome sequencing and annotation.</title>
        <authorList>
            <person name="Minardi D."/>
            <person name="Oidtmann B."/>
            <person name="Van Der Giezen M."/>
            <person name="Studholme D.J."/>
        </authorList>
    </citation>
    <scope>NUCLEOTIDE SEQUENCE [LARGE SCALE GENOMIC DNA]</scope>
    <source>
        <strain evidence="1 2">NJM0002</strain>
    </source>
</reference>
<keyword evidence="2" id="KW-1185">Reference proteome</keyword>
<organism evidence="1 2">
    <name type="scientific">Aphanomyces invadans</name>
    <dbReference type="NCBI Taxonomy" id="157072"/>
    <lineage>
        <taxon>Eukaryota</taxon>
        <taxon>Sar</taxon>
        <taxon>Stramenopiles</taxon>
        <taxon>Oomycota</taxon>
        <taxon>Saprolegniomycetes</taxon>
        <taxon>Saprolegniales</taxon>
        <taxon>Verrucalvaceae</taxon>
        <taxon>Aphanomyces</taxon>
    </lineage>
</organism>
<dbReference type="EMBL" id="QUSY01003207">
    <property type="protein sequence ID" value="RHY18377.1"/>
    <property type="molecule type" value="Genomic_DNA"/>
</dbReference>
<feature type="non-terminal residue" evidence="1">
    <location>
        <position position="1"/>
    </location>
</feature>
<dbReference type="Proteomes" id="UP000285060">
    <property type="component" value="Unassembled WGS sequence"/>
</dbReference>
<gene>
    <name evidence="1" type="ORF">DYB32_010391</name>
</gene>
<evidence type="ECO:0000313" key="2">
    <source>
        <dbReference type="Proteomes" id="UP000285060"/>
    </source>
</evidence>
<accession>A0A418AG36</accession>
<dbReference type="VEuPathDB" id="FungiDB:H310_12045"/>
<protein>
    <submittedName>
        <fullName evidence="1">Uncharacterized protein</fullName>
    </submittedName>
</protein>
<evidence type="ECO:0000313" key="1">
    <source>
        <dbReference type="EMBL" id="RHY18377.1"/>
    </source>
</evidence>
<sequence length="407" mass="45058">AAYAALKAAPSMEQVATVRLALDTVRKQVEKAVQDKAEKDAATQRATWAKQVDKAATVARELKLARLHKQLTQAKDSFSDYISHVAVVADVAAADEALAVAMASATKTPSTKDGGTSTLNKAEDVQAYLKKLDEDVDEAVHSVEAVVRRLEAVGRFYAQSAAIAKWPTPSKSALDVQSLLQAVEDEAWGESTEDLTQRLDHLDKMMQATETLHNLVRRVGEIAARLPSTSANPRDEDGDDDSRTRALHLLHDTLRDALHSVASPDELPEIEAQIHQLDADVEEFRQAWREDQKVTTKEYAVQRVTQHPDRHASESSKRPRLVKYVVASRGRLASTVWLKDPETGAIRAPKTEEERQLEDMEALRIQVVESQRRKEAEAAAQVAREAELRALVLQSMKASKRTKFATP</sequence>
<name>A0A418AG36_9STRA</name>
<comment type="caution">
    <text evidence="1">The sequence shown here is derived from an EMBL/GenBank/DDBJ whole genome shotgun (WGS) entry which is preliminary data.</text>
</comment>
<dbReference type="AlphaFoldDB" id="A0A418AG36"/>